<dbReference type="EMBL" id="OZ021737">
    <property type="protein sequence ID" value="CAK9316520.1"/>
    <property type="molecule type" value="Genomic_DNA"/>
</dbReference>
<keyword evidence="6" id="KW-1185">Reference proteome</keyword>
<name>A0ABP0YCE6_9ROSI</name>
<dbReference type="Proteomes" id="UP001642487">
    <property type="component" value="Chromosome 3"/>
</dbReference>
<feature type="region of interest" description="Disordered" evidence="4">
    <location>
        <begin position="15"/>
        <end position="61"/>
    </location>
</feature>
<evidence type="ECO:0000313" key="6">
    <source>
        <dbReference type="Proteomes" id="UP001642487"/>
    </source>
</evidence>
<feature type="repeat" description="WD" evidence="3">
    <location>
        <begin position="342"/>
        <end position="371"/>
    </location>
</feature>
<dbReference type="InterPro" id="IPR015943">
    <property type="entry name" value="WD40/YVTN_repeat-like_dom_sf"/>
</dbReference>
<dbReference type="Pfam" id="PF00400">
    <property type="entry name" value="WD40"/>
    <property type="match status" value="5"/>
</dbReference>
<dbReference type="PRINTS" id="PR00320">
    <property type="entry name" value="GPROTEINBRPT"/>
</dbReference>
<evidence type="ECO:0000313" key="5">
    <source>
        <dbReference type="EMBL" id="CAK9316520.1"/>
    </source>
</evidence>
<dbReference type="InterPro" id="IPR045182">
    <property type="entry name" value="JINGUBANG-like"/>
</dbReference>
<gene>
    <name evidence="5" type="ORF">CITCOLO1_LOCUS8381</name>
</gene>
<dbReference type="SMART" id="SM00320">
    <property type="entry name" value="WD40"/>
    <property type="match status" value="6"/>
</dbReference>
<dbReference type="Gene3D" id="2.130.10.10">
    <property type="entry name" value="YVTN repeat-like/Quinoprotein amine dehydrogenase"/>
    <property type="match status" value="3"/>
</dbReference>
<dbReference type="InterPro" id="IPR001680">
    <property type="entry name" value="WD40_rpt"/>
</dbReference>
<evidence type="ECO:0000256" key="3">
    <source>
        <dbReference type="PROSITE-ProRule" id="PRU00221"/>
    </source>
</evidence>
<evidence type="ECO:0000256" key="4">
    <source>
        <dbReference type="SAM" id="MobiDB-lite"/>
    </source>
</evidence>
<evidence type="ECO:0000256" key="2">
    <source>
        <dbReference type="ARBA" id="ARBA00022737"/>
    </source>
</evidence>
<keyword evidence="1 3" id="KW-0853">WD repeat</keyword>
<dbReference type="InterPro" id="IPR020472">
    <property type="entry name" value="WD40_PAC1"/>
</dbReference>
<organism evidence="5 6">
    <name type="scientific">Citrullus colocynthis</name>
    <name type="common">colocynth</name>
    <dbReference type="NCBI Taxonomy" id="252529"/>
    <lineage>
        <taxon>Eukaryota</taxon>
        <taxon>Viridiplantae</taxon>
        <taxon>Streptophyta</taxon>
        <taxon>Embryophyta</taxon>
        <taxon>Tracheophyta</taxon>
        <taxon>Spermatophyta</taxon>
        <taxon>Magnoliopsida</taxon>
        <taxon>eudicotyledons</taxon>
        <taxon>Gunneridae</taxon>
        <taxon>Pentapetalae</taxon>
        <taxon>rosids</taxon>
        <taxon>fabids</taxon>
        <taxon>Cucurbitales</taxon>
        <taxon>Cucurbitaceae</taxon>
        <taxon>Benincaseae</taxon>
        <taxon>Citrullus</taxon>
    </lineage>
</organism>
<dbReference type="PROSITE" id="PS50082">
    <property type="entry name" value="WD_REPEATS_2"/>
    <property type="match status" value="3"/>
</dbReference>
<feature type="compositionally biased region" description="Low complexity" evidence="4">
    <location>
        <begin position="29"/>
        <end position="61"/>
    </location>
</feature>
<keyword evidence="2" id="KW-0677">Repeat</keyword>
<dbReference type="PANTHER" id="PTHR22844:SF199">
    <property type="entry name" value="F21J9.19"/>
    <property type="match status" value="1"/>
</dbReference>
<proteinExistence type="predicted"/>
<feature type="repeat" description="WD" evidence="3">
    <location>
        <begin position="251"/>
        <end position="291"/>
    </location>
</feature>
<sequence length="446" mass="48510">MRVPSWLLPCSTTAAASAAQPNNIKPPESSSYLISDASSLSDTSANSSASSTPSSDTSCSSLQSNLSLQSLPSIPSLQKLPAATDSFTVTLSQFNVASFKLPISHLAVHGAYLYVATAHEINVYDRITFSHITAFNARDSSSGSVKGIAFLRREILTSHQDGKIRVWNLPEKNNNQFKLVNTLPTVNDRLRRFILPKNYVNVRRHKKVLWIQHADAVTGLAVNNDSIYSVSWDRSLKVWRGSDHRCVESVKAAHEDAVNAVAVSAGGTVYTGSADRKIRVWEKPEAEKRHVLVATLEKHKSAVNALALNEEGSLLFSGACDRSVLVWEREESANYMAVIGALRGHKNAILCLIYVSDLLLSGSADRTVRVWRRGGDGSYSCLSVLEGHKKPVKSLVVVSEAEGLSNGVVSVCSGSLDGQLIAWKLSFTNLNSPLPNSNIMNCRHLE</sequence>
<reference evidence="5 6" key="1">
    <citation type="submission" date="2024-03" db="EMBL/GenBank/DDBJ databases">
        <authorList>
            <person name="Gkanogiannis A."/>
            <person name="Becerra Lopez-Lavalle L."/>
        </authorList>
    </citation>
    <scope>NUCLEOTIDE SEQUENCE [LARGE SCALE GENOMIC DNA]</scope>
</reference>
<accession>A0ABP0YCE6</accession>
<dbReference type="PANTHER" id="PTHR22844">
    <property type="entry name" value="F-BOX AND WD40 DOMAIN PROTEIN"/>
    <property type="match status" value="1"/>
</dbReference>
<dbReference type="InterPro" id="IPR036322">
    <property type="entry name" value="WD40_repeat_dom_sf"/>
</dbReference>
<evidence type="ECO:0000256" key="1">
    <source>
        <dbReference type="ARBA" id="ARBA00022574"/>
    </source>
</evidence>
<protein>
    <submittedName>
        <fullName evidence="5">Uncharacterized protein</fullName>
    </submittedName>
</protein>
<dbReference type="SUPFAM" id="SSF50978">
    <property type="entry name" value="WD40 repeat-like"/>
    <property type="match status" value="1"/>
</dbReference>
<feature type="repeat" description="WD" evidence="3">
    <location>
        <begin position="296"/>
        <end position="337"/>
    </location>
</feature>
<dbReference type="PROSITE" id="PS50294">
    <property type="entry name" value="WD_REPEATS_REGION"/>
    <property type="match status" value="2"/>
</dbReference>